<sequence length="109" mass="12657">MSITDVTELTVFNELLTTHEYVIVKFSAEWCSPCKRIHPLYEQYSQDNKYSSICFVHVDVDHSRDICDKCKITAMPTFILFKNNNEEKRFTGPKSETLLEVLNSCVNSQ</sequence>
<organism evidence="3">
    <name type="scientific">viral metagenome</name>
    <dbReference type="NCBI Taxonomy" id="1070528"/>
    <lineage>
        <taxon>unclassified sequences</taxon>
        <taxon>metagenomes</taxon>
        <taxon>organismal metagenomes</taxon>
    </lineage>
</organism>
<dbReference type="PANTHER" id="PTHR46115">
    <property type="entry name" value="THIOREDOXIN-LIKE PROTEIN 1"/>
    <property type="match status" value="1"/>
</dbReference>
<feature type="domain" description="Thioredoxin" evidence="2">
    <location>
        <begin position="1"/>
        <end position="107"/>
    </location>
</feature>
<keyword evidence="1" id="KW-1015">Disulfide bond</keyword>
<dbReference type="PIRSF" id="PIRSF000077">
    <property type="entry name" value="Thioredoxin"/>
    <property type="match status" value="1"/>
</dbReference>
<dbReference type="EMBL" id="MN740108">
    <property type="protein sequence ID" value="QHT88054.1"/>
    <property type="molecule type" value="Genomic_DNA"/>
</dbReference>
<dbReference type="PRINTS" id="PR00421">
    <property type="entry name" value="THIOREDOXIN"/>
</dbReference>
<dbReference type="CDD" id="cd02947">
    <property type="entry name" value="TRX_family"/>
    <property type="match status" value="1"/>
</dbReference>
<dbReference type="InterPro" id="IPR005746">
    <property type="entry name" value="Thioredoxin"/>
</dbReference>
<reference evidence="3" key="1">
    <citation type="journal article" date="2020" name="Nature">
        <title>Giant virus diversity and host interactions through global metagenomics.</title>
        <authorList>
            <person name="Schulz F."/>
            <person name="Roux S."/>
            <person name="Paez-Espino D."/>
            <person name="Jungbluth S."/>
            <person name="Walsh D.A."/>
            <person name="Denef V.J."/>
            <person name="McMahon K.D."/>
            <person name="Konstantinidis K.T."/>
            <person name="Eloe-Fadrosh E.A."/>
            <person name="Kyrpides N.C."/>
            <person name="Woyke T."/>
        </authorList>
    </citation>
    <scope>NUCLEOTIDE SEQUENCE</scope>
    <source>
        <strain evidence="3">GVMAG-M-3300023184-24</strain>
    </source>
</reference>
<name>A0A6C0I588_9ZZZZ</name>
<dbReference type="PROSITE" id="PS51352">
    <property type="entry name" value="THIOREDOXIN_2"/>
    <property type="match status" value="1"/>
</dbReference>
<evidence type="ECO:0000259" key="2">
    <source>
        <dbReference type="PROSITE" id="PS51352"/>
    </source>
</evidence>
<dbReference type="Gene3D" id="3.40.30.10">
    <property type="entry name" value="Glutaredoxin"/>
    <property type="match status" value="1"/>
</dbReference>
<dbReference type="SUPFAM" id="SSF52833">
    <property type="entry name" value="Thioredoxin-like"/>
    <property type="match status" value="1"/>
</dbReference>
<protein>
    <recommendedName>
        <fullName evidence="2">Thioredoxin domain-containing protein</fullName>
    </recommendedName>
</protein>
<evidence type="ECO:0000256" key="1">
    <source>
        <dbReference type="ARBA" id="ARBA00023157"/>
    </source>
</evidence>
<accession>A0A6C0I588</accession>
<evidence type="ECO:0000313" key="3">
    <source>
        <dbReference type="EMBL" id="QHT88054.1"/>
    </source>
</evidence>
<dbReference type="AlphaFoldDB" id="A0A6C0I588"/>
<proteinExistence type="predicted"/>
<dbReference type="InterPro" id="IPR036249">
    <property type="entry name" value="Thioredoxin-like_sf"/>
</dbReference>
<dbReference type="Pfam" id="PF00085">
    <property type="entry name" value="Thioredoxin"/>
    <property type="match status" value="1"/>
</dbReference>
<dbReference type="InterPro" id="IPR013766">
    <property type="entry name" value="Thioredoxin_domain"/>
</dbReference>
<dbReference type="GO" id="GO:0015035">
    <property type="term" value="F:protein-disulfide reductase activity"/>
    <property type="evidence" value="ECO:0007669"/>
    <property type="project" value="InterPro"/>
</dbReference>